<sequence>MKLYVYVLQAKDLPATVRDTYVKLRVGKHKSKTRTWKNNNSNTDPVWNEEFVFRVRGKHEEGLSVSVFGHVHDDLGLFSGSGDLVGRVWIPFWEVSAEQNQSFPPTWYSLQKPATGKFVNVDCDIESISFQGNSDEALWSRAFATSLHDLESIPKEPYSLIWHCIYYIFVFAGKILLTLSLCGKNSPSNLQFAHSNVNKEKCEEINGLDMPVNKMFCPRPQSLKVTEGKKLMKSITSRLERVFHKNSDNSRTDSFRSTELGSSSSDYEDSEQPCNCSFEEAIEIMSLRNAEEMPEKLQGGTLVDQTYVVPASRLIMLLFAPDSQFRRDLAEMQGTTDIEEGPWTWKSDAMYCLARTISYTKAATKLVKAVRAIEEQTFIKADGQEFAILATVSTPDAPYGNTFTIELLYTIGPGPRLSSGEESSHLVISWGINFRQSTMMKGMIAGGARQGLKDSFDQLANLLARNCKIWDQVDTPEKDHILANMEAEHQSDWELAYQYFWNFSLLSTIVMVLYVIAHILLCEPSKVQGLEFLGLDLPDSFGQFFICAVLITQLQRAYDMVSHFIQARLQRASDHGIRAQGDGWVLTVALIEGSNLSSLDSTGLSDPYVVLTCNGKTKTSSVQLQTSDPQWNDILEFDAMDEPPSVLDVEVFDFDGPFDQATSLGHAEINFLKYTSTELADMWVSLEGKLAQSSQSKLHLRIFVDNTKGVETIKEYLTKMEKEVGKKLNIRSPHRNSMFQKLFGLPPEEFLISDYTCHLRRKIPLQGKVFLSARIFGFYANLFGHKTKFFFLWEDIEDIQVLPPSLSSVGSPSLVITLRKGKGLEARDWAKSHDEEGRLRFHFQSFVSFSVASRTIMALWRSKIPTAEQKGKFAEDQLLQDQDKKPILLEQLLDQDKRPIMLEDPGCILQVEDAKMSKIYSAELPTGLQTLMEVFGGGTMELKIMEKSGFLDYVTTPWEAVKTGVYERHRSYRFTRHVSIFGGEVTCTQQKSPLENDRGWIINEVMVLHDVPCGDHFCVNMKYLVEKSSLDHGACKLDVYIGVTWLKSTKFQQRITRNVTDKFTQIMTDMFKLAEREILTASRLDSFI</sequence>
<dbReference type="InterPro" id="IPR011993">
    <property type="entry name" value="PH-like_dom_sf"/>
</dbReference>
<keyword evidence="2 6" id="KW-0812">Transmembrane</keyword>
<dbReference type="CDD" id="cd00030">
    <property type="entry name" value="C2"/>
    <property type="match status" value="2"/>
</dbReference>
<evidence type="ECO:0000259" key="7">
    <source>
        <dbReference type="PROSITE" id="PS50004"/>
    </source>
</evidence>
<feature type="transmembrane region" description="Helical" evidence="6">
    <location>
        <begin position="160"/>
        <end position="182"/>
    </location>
</feature>
<dbReference type="AlphaFoldDB" id="A0A9Q0GL38"/>
<name>A0A9Q0GL38_9ROSI</name>
<feature type="transmembrane region" description="Helical" evidence="6">
    <location>
        <begin position="499"/>
        <end position="521"/>
    </location>
</feature>
<dbReference type="PROSITE" id="PS50004">
    <property type="entry name" value="C2"/>
    <property type="match status" value="2"/>
</dbReference>
<reference evidence="9" key="1">
    <citation type="submission" date="2022-02" db="EMBL/GenBank/DDBJ databases">
        <authorList>
            <person name="Henning P.M."/>
            <person name="McCubbin A.G."/>
            <person name="Shore J.S."/>
        </authorList>
    </citation>
    <scope>NUCLEOTIDE SEQUENCE</scope>
    <source>
        <strain evidence="9">F60SS</strain>
        <tissue evidence="9">Leaves</tissue>
    </source>
</reference>
<evidence type="ECO:0000313" key="9">
    <source>
        <dbReference type="EMBL" id="KAJ4850867.1"/>
    </source>
</evidence>
<dbReference type="Pfam" id="PF00168">
    <property type="entry name" value="C2"/>
    <property type="match status" value="2"/>
</dbReference>
<dbReference type="SMART" id="SM00568">
    <property type="entry name" value="GRAM"/>
    <property type="match status" value="1"/>
</dbReference>
<comment type="caution">
    <text evidence="9">The sequence shown here is derived from an EMBL/GenBank/DDBJ whole genome shotgun (WGS) entry which is preliminary data.</text>
</comment>
<keyword evidence="4 6" id="KW-0472">Membrane</keyword>
<feature type="domain" description="VASt" evidence="8">
    <location>
        <begin position="298"/>
        <end position="471"/>
    </location>
</feature>
<feature type="domain" description="VASt" evidence="8">
    <location>
        <begin position="915"/>
        <end position="1079"/>
    </location>
</feature>
<evidence type="ECO:0000313" key="10">
    <source>
        <dbReference type="Proteomes" id="UP001141552"/>
    </source>
</evidence>
<dbReference type="PROSITE" id="PS51778">
    <property type="entry name" value="VAST"/>
    <property type="match status" value="2"/>
</dbReference>
<feature type="domain" description="C2" evidence="7">
    <location>
        <begin position="565"/>
        <end position="684"/>
    </location>
</feature>
<dbReference type="InterPro" id="IPR044511">
    <property type="entry name" value="At1g03370/At5g50170-like"/>
</dbReference>
<dbReference type="Pfam" id="PF16016">
    <property type="entry name" value="VASt"/>
    <property type="match status" value="2"/>
</dbReference>
<dbReference type="InterPro" id="IPR004182">
    <property type="entry name" value="GRAM"/>
</dbReference>
<accession>A0A9Q0GL38</accession>
<protein>
    <recommendedName>
        <fullName evidence="11">C2 domain-containing protein</fullName>
    </recommendedName>
</protein>
<evidence type="ECO:0000259" key="8">
    <source>
        <dbReference type="PROSITE" id="PS51778"/>
    </source>
</evidence>
<evidence type="ECO:0000256" key="1">
    <source>
        <dbReference type="ARBA" id="ARBA00004167"/>
    </source>
</evidence>
<dbReference type="OrthoDB" id="67700at2759"/>
<evidence type="ECO:0000256" key="4">
    <source>
        <dbReference type="ARBA" id="ARBA00023136"/>
    </source>
</evidence>
<comment type="subcellular location">
    <subcellularLocation>
        <location evidence="1">Membrane</location>
        <topology evidence="1">Single-pass membrane protein</topology>
    </subcellularLocation>
</comment>
<dbReference type="PANTHER" id="PTHR46296">
    <property type="entry name" value="BNAA05G37250D PROTEIN"/>
    <property type="match status" value="1"/>
</dbReference>
<evidence type="ECO:0000256" key="6">
    <source>
        <dbReference type="SAM" id="Phobius"/>
    </source>
</evidence>
<proteinExistence type="predicted"/>
<evidence type="ECO:0000256" key="2">
    <source>
        <dbReference type="ARBA" id="ARBA00022692"/>
    </source>
</evidence>
<organism evidence="9 10">
    <name type="scientific">Turnera subulata</name>
    <dbReference type="NCBI Taxonomy" id="218843"/>
    <lineage>
        <taxon>Eukaryota</taxon>
        <taxon>Viridiplantae</taxon>
        <taxon>Streptophyta</taxon>
        <taxon>Embryophyta</taxon>
        <taxon>Tracheophyta</taxon>
        <taxon>Spermatophyta</taxon>
        <taxon>Magnoliopsida</taxon>
        <taxon>eudicotyledons</taxon>
        <taxon>Gunneridae</taxon>
        <taxon>Pentapetalae</taxon>
        <taxon>rosids</taxon>
        <taxon>fabids</taxon>
        <taxon>Malpighiales</taxon>
        <taxon>Passifloraceae</taxon>
        <taxon>Turnera</taxon>
    </lineage>
</organism>
<gene>
    <name evidence="9" type="ORF">Tsubulata_007102</name>
</gene>
<dbReference type="GO" id="GO:0016020">
    <property type="term" value="C:membrane"/>
    <property type="evidence" value="ECO:0007669"/>
    <property type="project" value="UniProtKB-SubCell"/>
</dbReference>
<feature type="domain" description="C2" evidence="7">
    <location>
        <begin position="1"/>
        <end position="108"/>
    </location>
</feature>
<dbReference type="Pfam" id="PF02893">
    <property type="entry name" value="GRAM"/>
    <property type="match status" value="1"/>
</dbReference>
<evidence type="ECO:0000256" key="5">
    <source>
        <dbReference type="SAM" id="MobiDB-lite"/>
    </source>
</evidence>
<keyword evidence="3 6" id="KW-1133">Transmembrane helix</keyword>
<dbReference type="Gene3D" id="2.60.40.150">
    <property type="entry name" value="C2 domain"/>
    <property type="match status" value="2"/>
</dbReference>
<dbReference type="SMART" id="SM00239">
    <property type="entry name" value="C2"/>
    <property type="match status" value="2"/>
</dbReference>
<reference evidence="9" key="2">
    <citation type="journal article" date="2023" name="Plants (Basel)">
        <title>Annotation of the Turnera subulata (Passifloraceae) Draft Genome Reveals the S-Locus Evolved after the Divergence of Turneroideae from Passifloroideae in a Stepwise Manner.</title>
        <authorList>
            <person name="Henning P.M."/>
            <person name="Roalson E.H."/>
            <person name="Mir W."/>
            <person name="McCubbin A.G."/>
            <person name="Shore J.S."/>
        </authorList>
    </citation>
    <scope>NUCLEOTIDE SEQUENCE</scope>
    <source>
        <strain evidence="9">F60SS</strain>
    </source>
</reference>
<dbReference type="PANTHER" id="PTHR46296:SF7">
    <property type="entry name" value="C2 DOMAIN-CONTAINING PROTEIN"/>
    <property type="match status" value="1"/>
</dbReference>
<dbReference type="EMBL" id="JAKUCV010000197">
    <property type="protein sequence ID" value="KAJ4850867.1"/>
    <property type="molecule type" value="Genomic_DNA"/>
</dbReference>
<dbReference type="InterPro" id="IPR031968">
    <property type="entry name" value="VASt"/>
</dbReference>
<feature type="region of interest" description="Disordered" evidence="5">
    <location>
        <begin position="248"/>
        <end position="272"/>
    </location>
</feature>
<evidence type="ECO:0008006" key="11">
    <source>
        <dbReference type="Google" id="ProtNLM"/>
    </source>
</evidence>
<dbReference type="SUPFAM" id="SSF49562">
    <property type="entry name" value="C2 domain (Calcium/lipid-binding domain, CaLB)"/>
    <property type="match status" value="2"/>
</dbReference>
<dbReference type="InterPro" id="IPR035892">
    <property type="entry name" value="C2_domain_sf"/>
</dbReference>
<dbReference type="InterPro" id="IPR000008">
    <property type="entry name" value="C2_dom"/>
</dbReference>
<evidence type="ECO:0000256" key="3">
    <source>
        <dbReference type="ARBA" id="ARBA00022989"/>
    </source>
</evidence>
<dbReference type="Gene3D" id="2.30.29.30">
    <property type="entry name" value="Pleckstrin-homology domain (PH domain)/Phosphotyrosine-binding domain (PTB)"/>
    <property type="match status" value="1"/>
</dbReference>
<dbReference type="Proteomes" id="UP001141552">
    <property type="component" value="Unassembled WGS sequence"/>
</dbReference>
<keyword evidence="10" id="KW-1185">Reference proteome</keyword>